<dbReference type="Gene3D" id="1.10.10.1320">
    <property type="entry name" value="Anti-sigma factor, zinc-finger domain"/>
    <property type="match status" value="1"/>
</dbReference>
<name>A0A323UFN8_RHOPL</name>
<dbReference type="Pfam" id="PF12973">
    <property type="entry name" value="Cupin_7"/>
    <property type="match status" value="1"/>
</dbReference>
<dbReference type="Proteomes" id="UP000248134">
    <property type="component" value="Unassembled WGS sequence"/>
</dbReference>
<accession>A0A323UFN8</accession>
<dbReference type="AlphaFoldDB" id="A0A323UFN8"/>
<dbReference type="RefSeq" id="WP_110787238.1">
    <property type="nucleotide sequence ID" value="NZ_QKQS01000023.1"/>
</dbReference>
<reference evidence="2 3" key="1">
    <citation type="submission" date="2018-06" db="EMBL/GenBank/DDBJ databases">
        <title>Draft Whole-Genome Sequence of the purple photosynthetic bacterium Rhodospeudomonas palustris XCP.</title>
        <authorList>
            <person name="Rayyan A."/>
            <person name="Meyer T.E."/>
            <person name="Kyndt J.A."/>
        </authorList>
    </citation>
    <scope>NUCLEOTIDE SEQUENCE [LARGE SCALE GENOMIC DNA]</scope>
    <source>
        <strain evidence="2 3">XCP</strain>
    </source>
</reference>
<dbReference type="EMBL" id="QKQS01000023">
    <property type="protein sequence ID" value="PZA11149.1"/>
    <property type="molecule type" value="Genomic_DNA"/>
</dbReference>
<dbReference type="SUPFAM" id="SSF51182">
    <property type="entry name" value="RmlC-like cupins"/>
    <property type="match status" value="1"/>
</dbReference>
<comment type="caution">
    <text evidence="2">The sequence shown here is derived from an EMBL/GenBank/DDBJ whole genome shotgun (WGS) entry which is preliminary data.</text>
</comment>
<dbReference type="InterPro" id="IPR012807">
    <property type="entry name" value="Anti-sigma_ChrR"/>
</dbReference>
<evidence type="ECO:0000313" key="2">
    <source>
        <dbReference type="EMBL" id="PZA11149.1"/>
    </source>
</evidence>
<dbReference type="NCBIfam" id="TIGR02451">
    <property type="entry name" value="anti_sig_ChrR"/>
    <property type="match status" value="1"/>
</dbReference>
<dbReference type="InterPro" id="IPR025979">
    <property type="entry name" value="ChrR-like_cupin_dom"/>
</dbReference>
<feature type="domain" description="ChrR-like cupin" evidence="1">
    <location>
        <begin position="131"/>
        <end position="199"/>
    </location>
</feature>
<dbReference type="GO" id="GO:0016301">
    <property type="term" value="F:kinase activity"/>
    <property type="evidence" value="ECO:0007669"/>
    <property type="project" value="UniProtKB-KW"/>
</dbReference>
<keyword evidence="2" id="KW-0808">Transferase</keyword>
<dbReference type="InterPro" id="IPR041916">
    <property type="entry name" value="Anti_sigma_zinc_sf"/>
</dbReference>
<protein>
    <submittedName>
        <fullName evidence="2">Histidine kinase</fullName>
    </submittedName>
</protein>
<proteinExistence type="predicted"/>
<evidence type="ECO:0000259" key="1">
    <source>
        <dbReference type="Pfam" id="PF12973"/>
    </source>
</evidence>
<dbReference type="Gene3D" id="2.60.120.10">
    <property type="entry name" value="Jelly Rolls"/>
    <property type="match status" value="1"/>
</dbReference>
<organism evidence="2 3">
    <name type="scientific">Rhodopseudomonas palustris</name>
    <dbReference type="NCBI Taxonomy" id="1076"/>
    <lineage>
        <taxon>Bacteria</taxon>
        <taxon>Pseudomonadati</taxon>
        <taxon>Pseudomonadota</taxon>
        <taxon>Alphaproteobacteria</taxon>
        <taxon>Hyphomicrobiales</taxon>
        <taxon>Nitrobacteraceae</taxon>
        <taxon>Rhodopseudomonas</taxon>
    </lineage>
</organism>
<keyword evidence="2" id="KW-0418">Kinase</keyword>
<dbReference type="OrthoDB" id="2988517at2"/>
<sequence length="220" mass="23938">MTVRHHIGDDLLLSYAAGALDEASSLLVATHLALCPHCRARAATADALGGEMLDALPAAEVTPDLWQSVLARTQAEPETPSATPATALRPRSDIVIPEPLRSYLGKDLAGLRWTRLVPRVQQITIDIPGCGPRARMLRFEAGTRVLEHGHSGRELTLVLHGSLYDGDTVMRRGDVAETDERTEHQPQAGPGEDCICLAVTDAPLRFKSRFARLLQPWFGI</sequence>
<dbReference type="InterPro" id="IPR011051">
    <property type="entry name" value="RmlC_Cupin_sf"/>
</dbReference>
<evidence type="ECO:0000313" key="3">
    <source>
        <dbReference type="Proteomes" id="UP000248134"/>
    </source>
</evidence>
<gene>
    <name evidence="2" type="ORF">DNX69_17735</name>
</gene>
<dbReference type="InterPro" id="IPR014710">
    <property type="entry name" value="RmlC-like_jellyroll"/>
</dbReference>
<dbReference type="CDD" id="cd20301">
    <property type="entry name" value="cupin_ChrR"/>
    <property type="match status" value="1"/>
</dbReference>